<evidence type="ECO:0000313" key="3">
    <source>
        <dbReference type="Proteomes" id="UP001155500"/>
    </source>
</evidence>
<dbReference type="EMBL" id="LWID01000001">
    <property type="protein sequence ID" value="MDG6895036.1"/>
    <property type="molecule type" value="Genomic_DNA"/>
</dbReference>
<evidence type="ECO:0000313" key="2">
    <source>
        <dbReference type="EMBL" id="MDG6895036.1"/>
    </source>
</evidence>
<dbReference type="RefSeq" id="WP_279572473.1">
    <property type="nucleotide sequence ID" value="NZ_LWID01000001.1"/>
</dbReference>
<sequence length="438" mass="49028">MKGWTMPIQRASYRNVRFEVLSVENSFERVMAEHAYPFVNGADIEDMGLNPHSVRLQAIFYGQEYYTDFKKFLEVLKKQGADTLVHPILGRMPNMICYSASFKHEADYINYVLVDLSFKEATPAKPIFVFENSLLNKIDEYLNKLENFIDDIYAFYGEVMSYVAFAFNVKARLLGAWGAISGIVSQALGLFELGKDFISLPSNVTADNFGLTASKALQGLNHIIKTGTTQSAKVNQLTIKSRFDDVLVNTQAILAIPKNLVSGKNQKERIKSRVTSLTSTDIVEISCALQLLCTANLASVAVEIIESEQEITPNDIEYICTQVKQACLEGILAVRALQTSATNTTDLQQAQTAVYEKAHRVIEQLRDIAAQTTQLAISAINRKPPLIIRTVEISGTLQQVAHHFYQDYQRANELLRLNAHIRHPNFIACGEVLNSYAE</sequence>
<dbReference type="Proteomes" id="UP001155500">
    <property type="component" value="Unassembled WGS sequence"/>
</dbReference>
<gene>
    <name evidence="2" type="ORF">A6A20_05195</name>
</gene>
<dbReference type="AlphaFoldDB" id="A0A9X4PCH4"/>
<accession>A0A9X4PCH4</accession>
<proteinExistence type="predicted"/>
<dbReference type="Pfam" id="PF07157">
    <property type="entry name" value="DNA_circ_N"/>
    <property type="match status" value="1"/>
</dbReference>
<keyword evidence="3" id="KW-1185">Reference proteome</keyword>
<feature type="domain" description="DNA circulation N-terminal" evidence="1">
    <location>
        <begin position="9"/>
        <end position="92"/>
    </location>
</feature>
<evidence type="ECO:0000259" key="1">
    <source>
        <dbReference type="Pfam" id="PF07157"/>
    </source>
</evidence>
<comment type="caution">
    <text evidence="2">The sequence shown here is derived from an EMBL/GenBank/DDBJ whole genome shotgun (WGS) entry which is preliminary data.</text>
</comment>
<reference evidence="2" key="1">
    <citation type="submission" date="2016-03" db="EMBL/GenBank/DDBJ databases">
        <title>Co-evolution between Pasteurellaceae and their hosts.</title>
        <authorList>
            <person name="Hansen M.J."/>
            <person name="Bojesen A.M."/>
            <person name="Planet P."/>
        </authorList>
    </citation>
    <scope>NUCLEOTIDE SEQUENCE</scope>
    <source>
        <strain evidence="2">146/S8/89</strain>
    </source>
</reference>
<organism evidence="2 3">
    <name type="scientific">Volucribacter amazonae</name>
    <dbReference type="NCBI Taxonomy" id="256731"/>
    <lineage>
        <taxon>Bacteria</taxon>
        <taxon>Pseudomonadati</taxon>
        <taxon>Pseudomonadota</taxon>
        <taxon>Gammaproteobacteria</taxon>
        <taxon>Pasteurellales</taxon>
        <taxon>Pasteurellaceae</taxon>
        <taxon>Volucribacter</taxon>
    </lineage>
</organism>
<dbReference type="InterPro" id="IPR009826">
    <property type="entry name" value="DNA_circ_N"/>
</dbReference>
<name>A0A9X4PCH4_9PAST</name>
<protein>
    <submittedName>
        <fullName evidence="2">Phage morphogenesis protein</fullName>
    </submittedName>
</protein>